<name>A0A6L9UFN5_9HYPH</name>
<dbReference type="AlphaFoldDB" id="A0A6L9UFN5"/>
<gene>
    <name evidence="1" type="ORF">GR212_33480</name>
</gene>
<dbReference type="EMBL" id="WUEY01000031">
    <property type="protein sequence ID" value="NEI74464.1"/>
    <property type="molecule type" value="Genomic_DNA"/>
</dbReference>
<organism evidence="1 2">
    <name type="scientific">Rhizobium lusitanum</name>
    <dbReference type="NCBI Taxonomy" id="293958"/>
    <lineage>
        <taxon>Bacteria</taxon>
        <taxon>Pseudomonadati</taxon>
        <taxon>Pseudomonadota</taxon>
        <taxon>Alphaproteobacteria</taxon>
        <taxon>Hyphomicrobiales</taxon>
        <taxon>Rhizobiaceae</taxon>
        <taxon>Rhizobium/Agrobacterium group</taxon>
        <taxon>Rhizobium</taxon>
    </lineage>
</organism>
<proteinExistence type="predicted"/>
<comment type="caution">
    <text evidence="1">The sequence shown here is derived from an EMBL/GenBank/DDBJ whole genome shotgun (WGS) entry which is preliminary data.</text>
</comment>
<dbReference type="Proteomes" id="UP000483035">
    <property type="component" value="Unassembled WGS sequence"/>
</dbReference>
<protein>
    <submittedName>
        <fullName evidence="1">Uncharacterized protein</fullName>
    </submittedName>
</protein>
<accession>A0A6L9UFN5</accession>
<dbReference type="RefSeq" id="WP_163993756.1">
    <property type="nucleotide sequence ID" value="NZ_WUEY01000031.1"/>
</dbReference>
<sequence>MQRYHHLTEGIFRPDELAMLQAIFNEIIERPWFDLNEFSREAFATQVIQLYRSGSTDFDELKELSILTARAYFSRDDVEERQKAIECLRQVERRASLTED</sequence>
<evidence type="ECO:0000313" key="2">
    <source>
        <dbReference type="Proteomes" id="UP000483035"/>
    </source>
</evidence>
<reference evidence="1 2" key="1">
    <citation type="submission" date="2019-12" db="EMBL/GenBank/DDBJ databases">
        <title>Rhizobium genotypes associated with high levels of biological nitrogen fixation by grain legumes in a temperate-maritime cropping system.</title>
        <authorList>
            <person name="Maluk M."/>
            <person name="Francesc Ferrando Molina F."/>
            <person name="Lopez Del Egido L."/>
            <person name="Lafos M."/>
            <person name="Langarica-Fuentes A."/>
            <person name="Gebre Yohannes G."/>
            <person name="Young M.W."/>
            <person name="Martin P."/>
            <person name="Gantlett R."/>
            <person name="Kenicer G."/>
            <person name="Hawes C."/>
            <person name="Begg G.S."/>
            <person name="Quilliam R.S."/>
            <person name="Squire G.R."/>
            <person name="Poole P.S."/>
            <person name="Young P.W."/>
            <person name="Iannetta P.M."/>
            <person name="James E.K."/>
        </authorList>
    </citation>
    <scope>NUCLEOTIDE SEQUENCE [LARGE SCALE GENOMIC DNA]</scope>
    <source>
        <strain evidence="1 2">JHI1118</strain>
    </source>
</reference>
<evidence type="ECO:0000313" key="1">
    <source>
        <dbReference type="EMBL" id="NEI74464.1"/>
    </source>
</evidence>